<comment type="caution">
    <text evidence="1">The sequence shown here is derived from an EMBL/GenBank/DDBJ whole genome shotgun (WGS) entry which is preliminary data.</text>
</comment>
<dbReference type="EMBL" id="LJCR01002935">
    <property type="protein sequence ID" value="KPV48111.1"/>
    <property type="molecule type" value="Genomic_DNA"/>
</dbReference>
<reference evidence="1 2" key="1">
    <citation type="submission" date="2015-09" db="EMBL/GenBank/DDBJ databases">
        <title>Draft genome sequence of Kouleothrix aurantiaca JCM 19913.</title>
        <authorList>
            <person name="Hemp J."/>
        </authorList>
    </citation>
    <scope>NUCLEOTIDE SEQUENCE [LARGE SCALE GENOMIC DNA]</scope>
    <source>
        <strain evidence="1 2">COM-B</strain>
    </source>
</reference>
<evidence type="ECO:0000313" key="2">
    <source>
        <dbReference type="Proteomes" id="UP000050509"/>
    </source>
</evidence>
<sequence length="65" mass="6996">MPPRSDEFGRLLKAGINSIANCEGTTAPAIEDAIGEQIGLTGYTIQRYKAGHIPPETRTIKLLAE</sequence>
<dbReference type="AlphaFoldDB" id="A0A0P9CQ07"/>
<feature type="non-terminal residue" evidence="1">
    <location>
        <position position="65"/>
    </location>
</feature>
<gene>
    <name evidence="1" type="ORF">SE17_39805</name>
</gene>
<proteinExistence type="predicted"/>
<dbReference type="Proteomes" id="UP000050509">
    <property type="component" value="Unassembled WGS sequence"/>
</dbReference>
<evidence type="ECO:0000313" key="1">
    <source>
        <dbReference type="EMBL" id="KPV48111.1"/>
    </source>
</evidence>
<name>A0A0P9CQ07_9CHLR</name>
<keyword evidence="2" id="KW-1185">Reference proteome</keyword>
<organism evidence="1 2">
    <name type="scientific">Kouleothrix aurantiaca</name>
    <dbReference type="NCBI Taxonomy" id="186479"/>
    <lineage>
        <taxon>Bacteria</taxon>
        <taxon>Bacillati</taxon>
        <taxon>Chloroflexota</taxon>
        <taxon>Chloroflexia</taxon>
        <taxon>Chloroflexales</taxon>
        <taxon>Roseiflexineae</taxon>
        <taxon>Roseiflexaceae</taxon>
        <taxon>Kouleothrix</taxon>
    </lineage>
</organism>
<protein>
    <submittedName>
        <fullName evidence="1">Uncharacterized protein</fullName>
    </submittedName>
</protein>
<accession>A0A0P9CQ07</accession>